<dbReference type="RefSeq" id="WP_312547526.1">
    <property type="nucleotide sequence ID" value="NZ_JBHRVV010000001.1"/>
</dbReference>
<proteinExistence type="predicted"/>
<comment type="caution">
    <text evidence="2">The sequence shown here is derived from an EMBL/GenBank/DDBJ whole genome shotgun (WGS) entry which is preliminary data.</text>
</comment>
<dbReference type="Proteomes" id="UP001595665">
    <property type="component" value="Unassembled WGS sequence"/>
</dbReference>
<keyword evidence="1" id="KW-0812">Transmembrane</keyword>
<feature type="transmembrane region" description="Helical" evidence="1">
    <location>
        <begin position="134"/>
        <end position="152"/>
    </location>
</feature>
<keyword evidence="1" id="KW-0472">Membrane</keyword>
<dbReference type="EMBL" id="JBHRVV010000001">
    <property type="protein sequence ID" value="MFC3460276.1"/>
    <property type="molecule type" value="Genomic_DNA"/>
</dbReference>
<keyword evidence="3" id="KW-1185">Reference proteome</keyword>
<protein>
    <submittedName>
        <fullName evidence="2">Uncharacterized protein</fullName>
    </submittedName>
</protein>
<name>A0ABV7PRW7_9BURK</name>
<reference evidence="3" key="1">
    <citation type="journal article" date="2019" name="Int. J. Syst. Evol. Microbiol.">
        <title>The Global Catalogue of Microorganisms (GCM) 10K type strain sequencing project: providing services to taxonomists for standard genome sequencing and annotation.</title>
        <authorList>
            <consortium name="The Broad Institute Genomics Platform"/>
            <consortium name="The Broad Institute Genome Sequencing Center for Infectious Disease"/>
            <person name="Wu L."/>
            <person name="Ma J."/>
        </authorList>
    </citation>
    <scope>NUCLEOTIDE SEQUENCE [LARGE SCALE GENOMIC DNA]</scope>
    <source>
        <strain evidence="3">CCM 7480</strain>
    </source>
</reference>
<evidence type="ECO:0000256" key="1">
    <source>
        <dbReference type="SAM" id="Phobius"/>
    </source>
</evidence>
<organism evidence="2 3">
    <name type="scientific">Massilia haematophila</name>
    <dbReference type="NCBI Taxonomy" id="457923"/>
    <lineage>
        <taxon>Bacteria</taxon>
        <taxon>Pseudomonadati</taxon>
        <taxon>Pseudomonadota</taxon>
        <taxon>Betaproteobacteria</taxon>
        <taxon>Burkholderiales</taxon>
        <taxon>Oxalobacteraceae</taxon>
        <taxon>Telluria group</taxon>
        <taxon>Massilia</taxon>
    </lineage>
</organism>
<evidence type="ECO:0000313" key="3">
    <source>
        <dbReference type="Proteomes" id="UP001595665"/>
    </source>
</evidence>
<evidence type="ECO:0000313" key="2">
    <source>
        <dbReference type="EMBL" id="MFC3460276.1"/>
    </source>
</evidence>
<sequence length="156" mass="16679">MTDWTTSMQRGLVSGAASSVVSTVALALLGRGEAGSAYAPTNAVSHWIWGDEAAEHDGFSLKYTITGYAIHHLSATFWSVLFERLAGEKLDRKDLRVTLAASAATSAIACFADYKLTPKRLQPGYEKRLSKKSLAGVYAAFAVGLALGAIALRRNQ</sequence>
<gene>
    <name evidence="2" type="ORF">ACFOPH_18745</name>
</gene>
<keyword evidence="1" id="KW-1133">Transmembrane helix</keyword>
<accession>A0ABV7PRW7</accession>